<proteinExistence type="predicted"/>
<dbReference type="STRING" id="665126.ABB55_01005"/>
<name>A0A0P6VYV4_9HYPH</name>
<dbReference type="Proteomes" id="UP000048984">
    <property type="component" value="Unassembled WGS sequence"/>
</dbReference>
<reference evidence="1 2" key="1">
    <citation type="submission" date="2015-09" db="EMBL/GenBank/DDBJ databases">
        <authorList>
            <person name="Jackson K.R."/>
            <person name="Lunt B.L."/>
            <person name="Fisher J.N.B."/>
            <person name="Gardner A.V."/>
            <person name="Bailey M.E."/>
            <person name="Deus L.M."/>
            <person name="Earl A.S."/>
            <person name="Gibby P.D."/>
            <person name="Hartmann K.A."/>
            <person name="Liu J.E."/>
            <person name="Manci A.M."/>
            <person name="Nielsen D.A."/>
            <person name="Solomon M.B."/>
            <person name="Breakwell D.P."/>
            <person name="Burnett S.H."/>
            <person name="Grose J.H."/>
        </authorList>
    </citation>
    <scope>NUCLEOTIDE SEQUENCE [LARGE SCALE GENOMIC DNA]</scope>
    <source>
        <strain evidence="1 2">16</strain>
    </source>
</reference>
<protein>
    <submittedName>
        <fullName evidence="1">Uncharacterized protein</fullName>
    </submittedName>
</protein>
<organism evidence="1 2">
    <name type="scientific">Prosthecodimorpha hirschii</name>
    <dbReference type="NCBI Taxonomy" id="665126"/>
    <lineage>
        <taxon>Bacteria</taxon>
        <taxon>Pseudomonadati</taxon>
        <taxon>Pseudomonadota</taxon>
        <taxon>Alphaproteobacteria</taxon>
        <taxon>Hyphomicrobiales</taxon>
        <taxon>Ancalomicrobiaceae</taxon>
        <taxon>Prosthecodimorpha</taxon>
    </lineage>
</organism>
<evidence type="ECO:0000313" key="2">
    <source>
        <dbReference type="Proteomes" id="UP000048984"/>
    </source>
</evidence>
<evidence type="ECO:0000313" key="1">
    <source>
        <dbReference type="EMBL" id="KPL50976.1"/>
    </source>
</evidence>
<sequence>MFHSVLLTSDDLLQGAGYTDDPLPARLDREADTLLTRLGRHLRHAVTIVVVISAEIDRRTRLLVSELVQ</sequence>
<dbReference type="AlphaFoldDB" id="A0A0P6VYV4"/>
<dbReference type="RefSeq" id="WP_054357139.1">
    <property type="nucleotide sequence ID" value="NZ_LJYW01000001.1"/>
</dbReference>
<reference evidence="1 2" key="2">
    <citation type="submission" date="2015-10" db="EMBL/GenBank/DDBJ databases">
        <title>Draft Genome Sequence of Prosthecomicrobium hirschii ATCC 27832.</title>
        <authorList>
            <person name="Daniel J."/>
            <person name="Givan S.A."/>
            <person name="Brun Y.V."/>
            <person name="Brown P.J."/>
        </authorList>
    </citation>
    <scope>NUCLEOTIDE SEQUENCE [LARGE SCALE GENOMIC DNA]</scope>
    <source>
        <strain evidence="1 2">16</strain>
    </source>
</reference>
<dbReference type="EMBL" id="LJYW01000001">
    <property type="protein sequence ID" value="KPL50976.1"/>
    <property type="molecule type" value="Genomic_DNA"/>
</dbReference>
<comment type="caution">
    <text evidence="1">The sequence shown here is derived from an EMBL/GenBank/DDBJ whole genome shotgun (WGS) entry which is preliminary data.</text>
</comment>
<keyword evidence="2" id="KW-1185">Reference proteome</keyword>
<gene>
    <name evidence="1" type="ORF">ABB55_01005</name>
</gene>
<accession>A0A0P6VYV4</accession>